<evidence type="ECO:0000313" key="7">
    <source>
        <dbReference type="EMBL" id="QIM06766.1"/>
    </source>
</evidence>
<dbReference type="KEGG" id="vg:41902150"/>
<dbReference type="RefSeq" id="YP_009702655.1">
    <property type="nucleotide sequence ID" value="NC_044943.1"/>
</dbReference>
<dbReference type="Proteomes" id="UP000142390">
    <property type="component" value="Segment"/>
</dbReference>
<dbReference type="EMBL" id="MN270969">
    <property type="protein sequence ID" value="QIM06766.1"/>
    <property type="molecule type" value="Genomic_DNA"/>
</dbReference>
<dbReference type="Proteomes" id="UP000266411">
    <property type="component" value="Segment"/>
</dbReference>
<accession>A0A0A1DY04</accession>
<reference evidence="6" key="7">
    <citation type="submission" date="2020-09" db="EMBL/GenBank/DDBJ databases">
        <authorList>
            <person name="Daniel Perez-Nunez"/>
            <person name="Eva Castillo-Rosa"/>
            <person name="Gonzalo Vigara-Astillero and Yolanda Revilla"/>
        </authorList>
    </citation>
    <scope>NUCLEOTIDE SEQUENCE</scope>
    <source>
        <strain evidence="6">Arm/07/CBM/c4</strain>
    </source>
</reference>
<evidence type="ECO:0000313" key="10">
    <source>
        <dbReference type="EMBL" id="QIM07471.1"/>
    </source>
</evidence>
<reference evidence="1 16" key="2">
    <citation type="journal article" date="2015" name="J. Gen. Virol.">
        <title>Related strains of African swine fever virus with different virulence: genome comparison and analysis.</title>
        <authorList>
            <person name="Portugal R."/>
            <person name="Coelho J."/>
            <person name="Hoper D."/>
            <person name="Little N.S."/>
            <person name="Smithson C."/>
            <person name="Upton C."/>
            <person name="Martins C."/>
            <person name="Leitao A."/>
            <person name="Keil G.M."/>
        </authorList>
    </citation>
    <scope>NUCLEOTIDE SEQUENCE [LARGE SCALE GENOMIC DNA]</scope>
    <source>
        <strain evidence="1">L60</strain>
        <strain evidence="2">NHV</strain>
    </source>
</reference>
<dbReference type="Proteomes" id="UP000500898">
    <property type="component" value="Segment"/>
</dbReference>
<dbReference type="Proteomes" id="UP000501683">
    <property type="component" value="Segment"/>
</dbReference>
<name>A0A0A1DY04_ASF</name>
<dbReference type="EMBL" id="MN270979">
    <property type="protein sequence ID" value="QIM09104.1"/>
    <property type="molecule type" value="Genomic_DNA"/>
</dbReference>
<evidence type="ECO:0000313" key="1">
    <source>
        <dbReference type="EMBL" id="AIY22280.1"/>
    </source>
</evidence>
<dbReference type="EMBL" id="MN270977">
    <property type="protein sequence ID" value="QIM08638.1"/>
    <property type="molecule type" value="Genomic_DNA"/>
</dbReference>
<protein>
    <submittedName>
        <fullName evidence="1 3">G1340L</fullName>
    </submittedName>
</protein>
<organismHost>
    <name type="scientific">Ornithodoros</name>
    <name type="common">relapsing fever ticks</name>
    <dbReference type="NCBI Taxonomy" id="6937"/>
</organismHost>
<evidence type="ECO:0000313" key="4">
    <source>
        <dbReference type="EMBL" id="AKO62770.1"/>
    </source>
</evidence>
<evidence type="ECO:0000313" key="16">
    <source>
        <dbReference type="Proteomes" id="UP000142390"/>
    </source>
</evidence>
<dbReference type="GeneID" id="22220318"/>
<evidence type="ECO:0000313" key="13">
    <source>
        <dbReference type="EMBL" id="QIM08871.1"/>
    </source>
</evidence>
<dbReference type="RefSeq" id="YP_009702336.1">
    <property type="nucleotide sequence ID" value="NC_044941.1"/>
</dbReference>
<evidence type="ECO:0000313" key="5">
    <source>
        <dbReference type="EMBL" id="AOO54430.1"/>
    </source>
</evidence>
<dbReference type="KEGG" id="vg:22220318"/>
<evidence type="ECO:0000313" key="2">
    <source>
        <dbReference type="EMBL" id="AIY22438.1"/>
    </source>
</evidence>
<dbReference type="Proteomes" id="UP000501465">
    <property type="component" value="Segment"/>
</dbReference>
<dbReference type="Proteomes" id="UP000241813">
    <property type="component" value="Segment"/>
</dbReference>
<sequence>MDFQNDFLTNPLRVTLYNPAENEYTKTFIFLGSVPANVLQACRKDLQRTPKDKEILQNFYGKDWEKKLSQYVVGGDSDDLDEFEKLFVEDSGEETNVMMPEIETMYSEYSIFPEDTFKDIREKIYVATGIPPYRQHIFFFQNNALQVTYRLLLSGSGVALDIRDYKKEFQQVGGLNIDASMESQKDELYVEALDSFQLIKNIHHIFVADLNTLVAPMRRQISIAMEDNYQFDLLYYGLIMKYWPLLSPDAFKLLVQSPLQMEKQYPALSPSLTSLKKRLLLEQKLINFTYARAQQVIAKYEGNRLTRGTLAVTSAMIKISPLVNIQINVRNVFDLFPATPDIPQLVVFFYSKTGPTVVSKHHITSTEPEKFSNKTFRVPTIILIRFINKKAFILTIQNNGHYFIESNWSENERHDFNSVVSTLNNFINPIIHTINDMGPAAFPRGGSLPLPSNEDIQISISSMSVSTFWPYTLSSKGFTELKSRWREYEQAGIISVRGLQQTGIYNFLFKKGIYSYDPHEIERMIIISSGPGRKMDINVALLQNTYAYLFDANVAARWETIYGGRNIRIYHRVTDIKIEMFNITQEEFNYLWVYLFVFLDNLITGPDKILVNKLSQLHDKQQGKGASQLRALQEQDPDLYDLRKYDTQATVYSVLCQHPRPPVIYSEAEVKSMPPAKRKELVKYWNFTEGVPAYYSCPHPDYPHLSLLEGRHPLNYCLPCCQKTKALLGTKRFYINNTCLTKHTFVEQDLEDLNTQTSRHTLSYGKKIPVNRIAFLPHQIADELFLNTIKEPDIFCIVGVEQTMLGISNAGLFYSLARILDLAPKALAIEIAKAANTPQYYILGNGAGNMFSSGAELANLILQTFVEQKNQLLQWDTTWQDIFLDLVAICYDLHCVFFKDKQGDIEFEVSPSTIQKILSPSKKIAIIFDTDEGIYPMAITQQKRFLKNSEAQYIFTEDDPVMEVVQSMSEFMCKDNWWDIHDVKNIPGYTVGKKLINRHNFCYALLIDSDTDRPIYFPIRLSSYIHDDIPIDFDLRPTQIASFEETWKFITLFNKQYKQYEIVPSAVLQNIKKEFVGFLSEGKTGLYFYYAPTQTLPATLEKLPIATLTIDPRDIDQAILYPLEEPYPQQNKANKAFYINHLYKFLLIEFFDVLYGLQSNSTRKHIENLFQKTDFQKITSVTEFYTKLSDFVDLNDIHTIKHILETTDAEHALKVLQKNIFNFDYTLLSPLQSYTYDELCQHLKKLLTPRIEFYEDIETIDRGLINIYTSCQYSTLNQPQCKKKRLRIPVNHFENYIHILAADILNPLKHSTLLLTGLGVIDDLQFILRPQEIISVKNKF</sequence>
<dbReference type="RefSeq" id="YP_009702494.1">
    <property type="nucleotide sequence ID" value="NC_044942.1"/>
</dbReference>
<evidence type="ECO:0000313" key="14">
    <source>
        <dbReference type="EMBL" id="QIM09104.1"/>
    </source>
</evidence>
<dbReference type="Proteomes" id="UP000503066">
    <property type="component" value="Genome"/>
</dbReference>
<dbReference type="EMBL" id="MN270970">
    <property type="protein sequence ID" value="QIM07001.1"/>
    <property type="molecule type" value="Genomic_DNA"/>
</dbReference>
<dbReference type="EMBL" id="LR881473">
    <property type="protein sequence ID" value="CAD5338226.1"/>
    <property type="molecule type" value="Genomic_DNA"/>
</dbReference>
<dbReference type="KEGG" id="vg:41901297"/>
<evidence type="ECO:0000313" key="11">
    <source>
        <dbReference type="EMBL" id="QIM08405.1"/>
    </source>
</evidence>
<dbReference type="Proteomes" id="UP000500690">
    <property type="component" value="Segment"/>
</dbReference>
<organism evidence="1 16">
    <name type="scientific">African swine fever virus</name>
    <name type="common">ASFV</name>
    <dbReference type="NCBI Taxonomy" id="10497"/>
    <lineage>
        <taxon>Viruses</taxon>
        <taxon>Varidnaviria</taxon>
        <taxon>Bamfordvirae</taxon>
        <taxon>Nucleocytoviricota</taxon>
        <taxon>Pokkesviricetes</taxon>
        <taxon>Asfuvirales</taxon>
        <taxon>Asfarviridae</taxon>
        <taxon>Asfivirus</taxon>
        <taxon>Asfivirus haemorrhagiae</taxon>
    </lineage>
</organism>
<dbReference type="RefSeq" id="NP_042782.1">
    <property type="nucleotide sequence ID" value="NC_001659.2"/>
</dbReference>
<organismHost>
    <name type="scientific">Phacochoerus aethiopicus</name>
    <name type="common">Warthog</name>
    <dbReference type="NCBI Taxonomy" id="85517"/>
</organismHost>
<dbReference type="GeneID" id="41901297"/>
<dbReference type="CDD" id="cd17039">
    <property type="entry name" value="Ubl_ubiquitin_like"/>
    <property type="match status" value="1"/>
</dbReference>
<dbReference type="Proteomes" id="UP000502885">
    <property type="component" value="Segment"/>
</dbReference>
<dbReference type="GeneID" id="41902150"/>
<dbReference type="Proteomes" id="UP000110401">
    <property type="component" value="Segment"/>
</dbReference>
<dbReference type="EMBL" id="MN270971">
    <property type="protein sequence ID" value="QIM07236.1"/>
    <property type="molecule type" value="Genomic_DNA"/>
</dbReference>
<dbReference type="EMBL" id="KM262845">
    <property type="protein sequence ID" value="AIY22438.1"/>
    <property type="molecule type" value="Genomic_DNA"/>
</dbReference>
<reference evidence="4 17" key="3">
    <citation type="journal article" date="2015" name="PLoS ONE">
        <title>Genome Sequence of African Swine Fever Virus BA71, the Virulent Parental Strain of the Nonpathogenic and Tissue-Culture Adapted BA71V.</title>
        <authorList>
            <person name="Rodriguez J.M."/>
            <person name="Moreno L.T."/>
            <person name="Alejo A."/>
            <person name="Lacasta A."/>
            <person name="Rodriguez F."/>
            <person name="Salas M.L."/>
        </authorList>
    </citation>
    <scope>NUCLEOTIDE SEQUENCE [LARGE SCALE GENOMIC DNA]</scope>
    <source>
        <strain evidence="4 17">BA71</strain>
    </source>
</reference>
<dbReference type="EMBL" id="MN270978">
    <property type="protein sequence ID" value="QIM08871.1"/>
    <property type="molecule type" value="Genomic_DNA"/>
</dbReference>
<dbReference type="GeneID" id="41901138"/>
<gene>
    <name evidence="1" type="primary">G1340L</name>
    <name evidence="5" type="ORF">AFSV47Ss_0125</name>
    <name evidence="6" type="ORF">ASFVARMWT4_00098</name>
</gene>
<evidence type="ECO:0000313" key="6">
    <source>
        <dbReference type="EMBL" id="CAD5338226.1"/>
    </source>
</evidence>
<organismHost>
    <name type="scientific">Phacochoerus africanus</name>
    <name type="common">Warthog</name>
    <dbReference type="NCBI Taxonomy" id="41426"/>
</organismHost>
<dbReference type="EMBL" id="MN270972">
    <property type="protein sequence ID" value="QIM07471.1"/>
    <property type="molecule type" value="Genomic_DNA"/>
</dbReference>
<evidence type="ECO:0000313" key="17">
    <source>
        <dbReference type="Proteomes" id="UP000241813"/>
    </source>
</evidence>
<evidence type="ECO:0000313" key="12">
    <source>
        <dbReference type="EMBL" id="QIM08638.1"/>
    </source>
</evidence>
<evidence type="ECO:0000313" key="9">
    <source>
        <dbReference type="EMBL" id="QIM07236.1"/>
    </source>
</evidence>
<dbReference type="KEGG" id="vg:41901138"/>
<dbReference type="EMBL" id="KX354450">
    <property type="protein sequence ID" value="AOO54430.1"/>
    <property type="molecule type" value="Genomic_DNA"/>
</dbReference>
<evidence type="ECO:0000313" key="3">
    <source>
        <dbReference type="EMBL" id="AJZ77040.1"/>
    </source>
</evidence>
<reference evidence="5" key="4">
    <citation type="journal article" date="2016" name="Genome Announc.">
        <title>Complete genome sequence of an African swine fever virus isolate from Sardinia, Italy.</title>
        <authorList>
            <person name="Granberg F."/>
            <person name="Torresi C."/>
            <person name="Oggiano A."/>
            <person name="Malmberg M."/>
            <person name="Iscaro C."/>
            <person name="De Mia G.M."/>
            <person name="Sandor B."/>
        </authorList>
    </citation>
    <scope>NUCLEOTIDE SEQUENCE [LARGE SCALE GENOMIC DNA]</scope>
    <source>
        <strain evidence="5">47/Ss/2008</strain>
    </source>
</reference>
<reference evidence="18 19" key="6">
    <citation type="journal article" date="2020" name="Transbound. Emerg. Dis.">
        <title>The evolution of African swine fever virus in Sardinia (1978 to 2014) as revealed by whole genome sequencing and comparative analysis.</title>
        <authorList>
            <person name="Torresi C."/>
            <person name="Fiori M."/>
            <person name="Bertolotti L."/>
            <person name="Floris M."/>
            <person name="Colitti B."/>
            <person name="Giammarioli M."/>
            <person name="Dei Giudici S."/>
            <person name="Oggiano A."/>
            <person name="Malmberg M."/>
            <person name="De Mia G.M."/>
            <person name="Belak S."/>
            <person name="Granberg F."/>
        </authorList>
    </citation>
    <scope>NUCLEOTIDE SEQUENCE [LARGE SCALE GENOMIC DNA]</scope>
    <source>
        <strain evidence="9">139/Nu/1981</strain>
        <strain evidence="10">140/Or/1985</strain>
        <strain evidence="12">26/Ss/2004</strain>
        <strain evidence="7">56/Ca/1978</strain>
        <strain evidence="8">57/Ca/1979</strain>
        <strain evidence="11">60/Nu/1997</strain>
        <strain evidence="13">72407/Ss/2005</strain>
        <strain evidence="14">97/Ot/2012</strain>
    </source>
</reference>
<dbReference type="EMBL" id="KP055815">
    <property type="protein sequence ID" value="AKO62770.1"/>
    <property type="molecule type" value="Genomic_DNA"/>
</dbReference>
<dbReference type="Proteomes" id="UP000502933">
    <property type="component" value="Segment"/>
</dbReference>
<organismHost>
    <name type="scientific">Sus scrofa</name>
    <name type="common">Pig</name>
    <dbReference type="NCBI Taxonomy" id="9823"/>
</organismHost>
<dbReference type="Proteomes" id="UP000501990">
    <property type="component" value="Segment"/>
</dbReference>
<organismHost>
    <name type="scientific">Potamochoerus larvatus</name>
    <name type="common">Bushpig</name>
    <dbReference type="NCBI Taxonomy" id="273792"/>
</organismHost>
<evidence type="ECO:0000313" key="18">
    <source>
        <dbReference type="Proteomes" id="UP000500690"/>
    </source>
</evidence>
<dbReference type="EMBL" id="KM102979">
    <property type="protein sequence ID" value="AJZ77040.1"/>
    <property type="molecule type" value="Genomic_DNA"/>
</dbReference>
<reference evidence="3" key="5">
    <citation type="journal article" date="2016" name="Virol Rep">
        <title>Genomic analysis of Sardinian 26544/OG10 isolate of African swine fever virus.</title>
        <authorList>
            <person name="Bacciu D."/>
            <person name="Deligios M."/>
            <person name="Sanna G."/>
            <person name="Paola Madrau M."/>
            <person name="Luisa Sanna M."/>
            <person name="Dei Giudici S."/>
            <person name="Oggiano A."/>
        </authorList>
    </citation>
    <scope>NUCLEOTIDE SEQUENCE</scope>
    <source>
        <strain evidence="3">26544/OG10</strain>
    </source>
</reference>
<proteinExistence type="predicted"/>
<dbReference type="GeneID" id="41901459"/>
<dbReference type="EMBL" id="MN270976">
    <property type="protein sequence ID" value="QIM08405.1"/>
    <property type="molecule type" value="Genomic_DNA"/>
</dbReference>
<organismHost>
    <name type="scientific">Ornithodoros moubata</name>
    <name type="common">Soft tick</name>
    <name type="synonym">Argasid tick</name>
    <dbReference type="NCBI Taxonomy" id="6938"/>
</organismHost>
<evidence type="ECO:0000313" key="19">
    <source>
        <dbReference type="Proteomes" id="UP000500898"/>
    </source>
</evidence>
<evidence type="ECO:0000313" key="8">
    <source>
        <dbReference type="EMBL" id="QIM07001.1"/>
    </source>
</evidence>
<dbReference type="RefSeq" id="YP_009703342.1">
    <property type="nucleotide sequence ID" value="NC_044955.1"/>
</dbReference>
<dbReference type="Proteomes" id="UP000117635">
    <property type="component" value="Segment"/>
</dbReference>
<reference evidence="15" key="1">
    <citation type="submission" date="2014-07" db="EMBL/GenBank/DDBJ databases">
        <title>Complete genome sequence of African Swine Fever Virus strain 26544/OG10 isolated in Sardinia.</title>
        <authorList>
            <person name="Dei Giudici S."/>
            <person name="Bacciu D."/>
            <person name="Sanna G."/>
            <person name="Deligios M."/>
            <person name="Oggiano A."/>
        </authorList>
    </citation>
    <scope>NUCLEOTIDE SEQUENCE [LARGE SCALE GENOMIC DNA]</scope>
</reference>
<dbReference type="Proteomes" id="UP001160000">
    <property type="component" value="Segment"/>
</dbReference>
<dbReference type="KEGG" id="vg:41901459"/>
<evidence type="ECO:0000313" key="15">
    <source>
        <dbReference type="Proteomes" id="UP000117635"/>
    </source>
</evidence>
<dbReference type="EMBL" id="KM262844">
    <property type="protein sequence ID" value="AIY22280.1"/>
    <property type="molecule type" value="Genomic_DNA"/>
</dbReference>